<accession>A0A0E9W4K1</accession>
<evidence type="ECO:0000313" key="1">
    <source>
        <dbReference type="EMBL" id="JAH85289.1"/>
    </source>
</evidence>
<reference evidence="1" key="2">
    <citation type="journal article" date="2015" name="Fish Shellfish Immunol.">
        <title>Early steps in the European eel (Anguilla anguilla)-Vibrio vulnificus interaction in the gills: Role of the RtxA13 toxin.</title>
        <authorList>
            <person name="Callol A."/>
            <person name="Pajuelo D."/>
            <person name="Ebbesson L."/>
            <person name="Teles M."/>
            <person name="MacKenzie S."/>
            <person name="Amaro C."/>
        </authorList>
    </citation>
    <scope>NUCLEOTIDE SEQUENCE</scope>
</reference>
<proteinExistence type="predicted"/>
<dbReference type="AlphaFoldDB" id="A0A0E9W4K1"/>
<protein>
    <submittedName>
        <fullName evidence="1">Uncharacterized protein</fullName>
    </submittedName>
</protein>
<name>A0A0E9W4K1_ANGAN</name>
<sequence length="79" mass="9350">MAKIKIKKDFFGKSKCEHLCVEVPQLADSFMKRETQTERKYAVKAQFVSMRFTHSHTAQKTETSQTYTTFIYSRNKIKH</sequence>
<reference evidence="1" key="1">
    <citation type="submission" date="2014-11" db="EMBL/GenBank/DDBJ databases">
        <authorList>
            <person name="Amaro Gonzalez C."/>
        </authorList>
    </citation>
    <scope>NUCLEOTIDE SEQUENCE</scope>
</reference>
<organism evidence="1">
    <name type="scientific">Anguilla anguilla</name>
    <name type="common">European freshwater eel</name>
    <name type="synonym">Muraena anguilla</name>
    <dbReference type="NCBI Taxonomy" id="7936"/>
    <lineage>
        <taxon>Eukaryota</taxon>
        <taxon>Metazoa</taxon>
        <taxon>Chordata</taxon>
        <taxon>Craniata</taxon>
        <taxon>Vertebrata</taxon>
        <taxon>Euteleostomi</taxon>
        <taxon>Actinopterygii</taxon>
        <taxon>Neopterygii</taxon>
        <taxon>Teleostei</taxon>
        <taxon>Anguilliformes</taxon>
        <taxon>Anguillidae</taxon>
        <taxon>Anguilla</taxon>
    </lineage>
</organism>
<dbReference type="EMBL" id="GBXM01023288">
    <property type="protein sequence ID" value="JAH85289.1"/>
    <property type="molecule type" value="Transcribed_RNA"/>
</dbReference>